<keyword evidence="2" id="KW-0472">Membrane</keyword>
<evidence type="ECO:0000313" key="3">
    <source>
        <dbReference type="EMBL" id="GBG33948.1"/>
    </source>
</evidence>
<dbReference type="EMBL" id="BEYU01000175">
    <property type="protein sequence ID" value="GBG33948.1"/>
    <property type="molecule type" value="Genomic_DNA"/>
</dbReference>
<name>A0A2R5GW06_9STRA</name>
<comment type="caution">
    <text evidence="3">The sequence shown here is derived from an EMBL/GenBank/DDBJ whole genome shotgun (WGS) entry which is preliminary data.</text>
</comment>
<gene>
    <name evidence="3" type="ORF">FCC1311_101712</name>
</gene>
<keyword evidence="2" id="KW-0812">Transmembrane</keyword>
<evidence type="ECO:0000256" key="2">
    <source>
        <dbReference type="SAM" id="Phobius"/>
    </source>
</evidence>
<accession>A0A2R5GW06</accession>
<evidence type="ECO:0000313" key="4">
    <source>
        <dbReference type="Proteomes" id="UP000241890"/>
    </source>
</evidence>
<keyword evidence="4" id="KW-1185">Reference proteome</keyword>
<protein>
    <submittedName>
        <fullName evidence="3">Uncharacterized protein</fullName>
    </submittedName>
</protein>
<dbReference type="Proteomes" id="UP000241890">
    <property type="component" value="Unassembled WGS sequence"/>
</dbReference>
<feature type="transmembrane region" description="Helical" evidence="2">
    <location>
        <begin position="236"/>
        <end position="257"/>
    </location>
</feature>
<organism evidence="3 4">
    <name type="scientific">Hondaea fermentalgiana</name>
    <dbReference type="NCBI Taxonomy" id="2315210"/>
    <lineage>
        <taxon>Eukaryota</taxon>
        <taxon>Sar</taxon>
        <taxon>Stramenopiles</taxon>
        <taxon>Bigyra</taxon>
        <taxon>Labyrinthulomycetes</taxon>
        <taxon>Thraustochytrida</taxon>
        <taxon>Thraustochytriidae</taxon>
        <taxon>Hondaea</taxon>
    </lineage>
</organism>
<sequence length="271" mass="29446">MTARQVSRGTSGLSEWDVVSEGALSQERYSTGSLTSDESDAVVIFGGRGAQANMSPNSLSFRESASTMADMGPNSGVLNQYLLDADDDDAKMGQLQRHASGEGNRPWQQKHQRLLSAVSDLASDPGLNRVNASLFGGIEQSMPIEQRLLDQIAKLAEDLDESQEQTKVLLLQNDRLMTQNESLKKQLQESLSQASRRLPRGAAGITDDSEESPDRMRVTLAVAAGFLIIGLAKKRLLMNSFGLLGAAISCVGFLHFVQNTGEPTKRDHRNL</sequence>
<reference evidence="3 4" key="1">
    <citation type="submission" date="2017-12" db="EMBL/GenBank/DDBJ databases">
        <title>Sequencing, de novo assembly and annotation of complete genome of a new Thraustochytrid species, strain FCC1311.</title>
        <authorList>
            <person name="Sedici K."/>
            <person name="Godart F."/>
            <person name="Aiese Cigliano R."/>
            <person name="Sanseverino W."/>
            <person name="Barakat M."/>
            <person name="Ortet P."/>
            <person name="Marechal E."/>
            <person name="Cagnac O."/>
            <person name="Amato A."/>
        </authorList>
    </citation>
    <scope>NUCLEOTIDE SEQUENCE [LARGE SCALE GENOMIC DNA]</scope>
</reference>
<proteinExistence type="predicted"/>
<dbReference type="InParanoid" id="A0A2R5GW06"/>
<evidence type="ECO:0000256" key="1">
    <source>
        <dbReference type="SAM" id="MobiDB-lite"/>
    </source>
</evidence>
<dbReference type="AlphaFoldDB" id="A0A2R5GW06"/>
<keyword evidence="2" id="KW-1133">Transmembrane helix</keyword>
<feature type="region of interest" description="Disordered" evidence="1">
    <location>
        <begin position="187"/>
        <end position="211"/>
    </location>
</feature>